<dbReference type="EMBL" id="ALBS01000321">
    <property type="protein sequence ID" value="EJT45841.1"/>
    <property type="molecule type" value="Genomic_DNA"/>
</dbReference>
<dbReference type="HOGENOM" id="CLU_1230679_0_0_1"/>
<proteinExistence type="predicted"/>
<dbReference type="KEGG" id="tasa:A1Q1_05754"/>
<evidence type="ECO:0000313" key="1">
    <source>
        <dbReference type="EMBL" id="EJT45841.1"/>
    </source>
</evidence>
<organism evidence="1 2">
    <name type="scientific">Trichosporon asahii var. asahii (strain ATCC 90039 / CBS 2479 / JCM 2466 / KCTC 7840 / NBRC 103889/ NCYC 2677 / UAMH 7654)</name>
    <name type="common">Yeast</name>
    <dbReference type="NCBI Taxonomy" id="1186058"/>
    <lineage>
        <taxon>Eukaryota</taxon>
        <taxon>Fungi</taxon>
        <taxon>Dikarya</taxon>
        <taxon>Basidiomycota</taxon>
        <taxon>Agaricomycotina</taxon>
        <taxon>Tremellomycetes</taxon>
        <taxon>Trichosporonales</taxon>
        <taxon>Trichosporonaceae</taxon>
        <taxon>Trichosporon</taxon>
    </lineage>
</organism>
<evidence type="ECO:0008006" key="3">
    <source>
        <dbReference type="Google" id="ProtNLM"/>
    </source>
</evidence>
<reference evidence="1 2" key="1">
    <citation type="journal article" date="2012" name="Eukaryot. Cell">
        <title>Draft genome sequence of CBS 2479, the standard type strain of Trichosporon asahii.</title>
        <authorList>
            <person name="Yang R.Y."/>
            <person name="Li H.T."/>
            <person name="Zhu H."/>
            <person name="Zhou G.P."/>
            <person name="Wang M."/>
            <person name="Wang L."/>
        </authorList>
    </citation>
    <scope>NUCLEOTIDE SEQUENCE [LARGE SCALE GENOMIC DNA]</scope>
    <source>
        <strain evidence="2">ATCC 90039 / CBS 2479 / JCM 2466 / KCTC 7840 / NCYC 2677 / UAMH 7654</strain>
    </source>
</reference>
<dbReference type="GeneID" id="25989266"/>
<accession>J5SIS8</accession>
<name>J5SIS8_TRIAS</name>
<dbReference type="AlphaFoldDB" id="J5SIS8"/>
<dbReference type="VEuPathDB" id="FungiDB:A1Q1_05754"/>
<dbReference type="RefSeq" id="XP_014176438.1">
    <property type="nucleotide sequence ID" value="XM_014320963.1"/>
</dbReference>
<sequence>MEQLSLQRFSDIVGSVNGICELYDPTAPPPAKPLLNGQAAVTLFVYTPPAHLLIQTPLPDLGNLCARTHHKSHPVQHVHARRGAALRSTPPTITPLQRLYLAQPDRRAPFKVVTANVHNWRSNDVKQAATSRILKAALPHVFIVSETAQRPNEGLPTLPSVGNWGAKRTYPDPFTSLAVAAGVAIFVQEKLRPHARQVDVASVTNSQWRPHLGCRPDIARRGQAP</sequence>
<comment type="caution">
    <text evidence="1">The sequence shown here is derived from an EMBL/GenBank/DDBJ whole genome shotgun (WGS) entry which is preliminary data.</text>
</comment>
<dbReference type="Proteomes" id="UP000002748">
    <property type="component" value="Unassembled WGS sequence"/>
</dbReference>
<gene>
    <name evidence="1" type="ORF">A1Q1_05754</name>
</gene>
<protein>
    <recommendedName>
        <fullName evidence="3">Endonuclease/exonuclease/phosphatase domain-containing protein</fullName>
    </recommendedName>
</protein>
<evidence type="ECO:0000313" key="2">
    <source>
        <dbReference type="Proteomes" id="UP000002748"/>
    </source>
</evidence>